<evidence type="ECO:0000256" key="1">
    <source>
        <dbReference type="ARBA" id="ARBA00008427"/>
    </source>
</evidence>
<evidence type="ECO:0000313" key="5">
    <source>
        <dbReference type="EMBL" id="KAJ5068468.1"/>
    </source>
</evidence>
<dbReference type="Pfam" id="PF01157">
    <property type="entry name" value="Ribosomal_L21e"/>
    <property type="match status" value="1"/>
</dbReference>
<comment type="caution">
    <text evidence="5">The sequence shown here is derived from an EMBL/GenBank/DDBJ whole genome shotgun (WGS) entry which is preliminary data.</text>
</comment>
<evidence type="ECO:0000313" key="6">
    <source>
        <dbReference type="Proteomes" id="UP001149090"/>
    </source>
</evidence>
<comment type="similarity">
    <text evidence="1">Belongs to the eukaryotic ribosomal protein eL21 family.</text>
</comment>
<evidence type="ECO:0000256" key="4">
    <source>
        <dbReference type="SAM" id="Coils"/>
    </source>
</evidence>
<dbReference type="SUPFAM" id="SSF50104">
    <property type="entry name" value="Translation proteins SH3-like domain"/>
    <property type="match status" value="1"/>
</dbReference>
<dbReference type="Proteomes" id="UP001149090">
    <property type="component" value="Unassembled WGS sequence"/>
</dbReference>
<keyword evidence="3" id="KW-0687">Ribonucleoprotein</keyword>
<dbReference type="InterPro" id="IPR008991">
    <property type="entry name" value="Translation_prot_SH3-like_sf"/>
</dbReference>
<keyword evidence="2 5" id="KW-0689">Ribosomal protein</keyword>
<dbReference type="PANTHER" id="PTHR20981">
    <property type="entry name" value="60S RIBOSOMAL PROTEIN L21"/>
    <property type="match status" value="1"/>
</dbReference>
<proteinExistence type="inferred from homology"/>
<evidence type="ECO:0000256" key="2">
    <source>
        <dbReference type="ARBA" id="ARBA00022980"/>
    </source>
</evidence>
<dbReference type="OMA" id="KGMPHRT"/>
<dbReference type="InterPro" id="IPR036948">
    <property type="entry name" value="Ribosomal_eL21_sf"/>
</dbReference>
<keyword evidence="4" id="KW-0175">Coiled coil</keyword>
<dbReference type="GO" id="GO:1990904">
    <property type="term" value="C:ribonucleoprotein complex"/>
    <property type="evidence" value="ECO:0007669"/>
    <property type="project" value="UniProtKB-KW"/>
</dbReference>
<evidence type="ECO:0000256" key="3">
    <source>
        <dbReference type="ARBA" id="ARBA00023274"/>
    </source>
</evidence>
<dbReference type="GO" id="GO:0006412">
    <property type="term" value="P:translation"/>
    <property type="evidence" value="ECO:0007669"/>
    <property type="project" value="InterPro"/>
</dbReference>
<reference evidence="5" key="1">
    <citation type="submission" date="2022-10" db="EMBL/GenBank/DDBJ databases">
        <title>Novel sulphate-reducing endosymbionts in the free-living metamonad Anaeramoeba.</title>
        <authorList>
            <person name="Jerlstrom-Hultqvist J."/>
            <person name="Cepicka I."/>
            <person name="Gallot-Lavallee L."/>
            <person name="Salas-Leiva D."/>
            <person name="Curtis B.A."/>
            <person name="Zahonova K."/>
            <person name="Pipaliya S."/>
            <person name="Dacks J."/>
            <person name="Roger A.J."/>
        </authorList>
    </citation>
    <scope>NUCLEOTIDE SEQUENCE</scope>
    <source>
        <strain evidence="5">BMAN</strain>
    </source>
</reference>
<dbReference type="GO" id="GO:0005840">
    <property type="term" value="C:ribosome"/>
    <property type="evidence" value="ECO:0007669"/>
    <property type="project" value="UniProtKB-KW"/>
</dbReference>
<dbReference type="PROSITE" id="PS01171">
    <property type="entry name" value="RIBOSOMAL_L21E"/>
    <property type="match status" value="1"/>
</dbReference>
<dbReference type="InterPro" id="IPR018259">
    <property type="entry name" value="Ribosomal_eL21_CS"/>
</dbReference>
<dbReference type="Gene3D" id="2.30.30.70">
    <property type="entry name" value="Ribosomal protein L21"/>
    <property type="match status" value="1"/>
</dbReference>
<dbReference type="FunFam" id="2.30.30.70:FF:000001">
    <property type="entry name" value="60S ribosomal protein L21"/>
    <property type="match status" value="1"/>
</dbReference>
<feature type="coiled-coil region" evidence="4">
    <location>
        <begin position="112"/>
        <end position="158"/>
    </location>
</feature>
<dbReference type="GO" id="GO:0003735">
    <property type="term" value="F:structural constituent of ribosome"/>
    <property type="evidence" value="ECO:0007669"/>
    <property type="project" value="InterPro"/>
</dbReference>
<gene>
    <name evidence="5" type="ORF">M0811_02401</name>
</gene>
<dbReference type="InterPro" id="IPR001147">
    <property type="entry name" value="Ribosomal_eL21"/>
</dbReference>
<dbReference type="AlphaFoldDB" id="A0A9Q0LBD1"/>
<organism evidence="5 6">
    <name type="scientific">Anaeramoeba ignava</name>
    <name type="common">Anaerobic marine amoeba</name>
    <dbReference type="NCBI Taxonomy" id="1746090"/>
    <lineage>
        <taxon>Eukaryota</taxon>
        <taxon>Metamonada</taxon>
        <taxon>Anaeramoebidae</taxon>
        <taxon>Anaeramoeba</taxon>
    </lineage>
</organism>
<sequence length="190" mass="22352">MPNSKGYRKGTRSKFSRAFREHGPLGLSTYLRTFRMGDYVDIKVNSSIHKGMPHHFYHGRTGKVFDVTPRALGVIVNKRVRNRIIPKRIHVRIEHVQKSKCRDDFLERLHKTSFLKNQAHKLKVELKEAEENKNNEKIEEIKKQQEEMKKSFRALKRLPQQPKSGFLVEVDKTAETPIQTLKPLKFIPHF</sequence>
<dbReference type="EMBL" id="JAPDFW010000114">
    <property type="protein sequence ID" value="KAJ5068468.1"/>
    <property type="molecule type" value="Genomic_DNA"/>
</dbReference>
<protein>
    <submittedName>
        <fullName evidence="5">Ribosomal protein L21</fullName>
    </submittedName>
</protein>
<dbReference type="OrthoDB" id="1539250at2759"/>
<accession>A0A9Q0LBD1</accession>
<keyword evidence="6" id="KW-1185">Reference proteome</keyword>
<name>A0A9Q0LBD1_ANAIG</name>